<keyword evidence="3" id="KW-1185">Reference proteome</keyword>
<keyword evidence="1" id="KW-0812">Transmembrane</keyword>
<dbReference type="Proteomes" id="UP000290545">
    <property type="component" value="Unassembled WGS sequence"/>
</dbReference>
<keyword evidence="1" id="KW-1133">Transmembrane helix</keyword>
<feature type="transmembrane region" description="Helical" evidence="1">
    <location>
        <begin position="27"/>
        <end position="46"/>
    </location>
</feature>
<dbReference type="OrthoDB" id="679091at2"/>
<name>A0A4Q1DCU7_9BACT</name>
<protein>
    <submittedName>
        <fullName evidence="2">Uncharacterized protein</fullName>
    </submittedName>
</protein>
<accession>A0A4Q1DCU7</accession>
<reference evidence="2 3" key="1">
    <citation type="submission" date="2019-01" db="EMBL/GenBank/DDBJ databases">
        <title>Filimonas sp. strain TTM-71.</title>
        <authorList>
            <person name="Chen W.-M."/>
        </authorList>
    </citation>
    <scope>NUCLEOTIDE SEQUENCE [LARGE SCALE GENOMIC DNA]</scope>
    <source>
        <strain evidence="2 3">TTM-71</strain>
    </source>
</reference>
<evidence type="ECO:0000313" key="2">
    <source>
        <dbReference type="EMBL" id="RXK87331.1"/>
    </source>
</evidence>
<comment type="caution">
    <text evidence="2">The sequence shown here is derived from an EMBL/GenBank/DDBJ whole genome shotgun (WGS) entry which is preliminary data.</text>
</comment>
<proteinExistence type="predicted"/>
<dbReference type="EMBL" id="SDHZ01000001">
    <property type="protein sequence ID" value="RXK87331.1"/>
    <property type="molecule type" value="Genomic_DNA"/>
</dbReference>
<organism evidence="2 3">
    <name type="scientific">Filimonas effusa</name>
    <dbReference type="NCBI Taxonomy" id="2508721"/>
    <lineage>
        <taxon>Bacteria</taxon>
        <taxon>Pseudomonadati</taxon>
        <taxon>Bacteroidota</taxon>
        <taxon>Chitinophagia</taxon>
        <taxon>Chitinophagales</taxon>
        <taxon>Chitinophagaceae</taxon>
        <taxon>Filimonas</taxon>
    </lineage>
</organism>
<dbReference type="RefSeq" id="WP_129003081.1">
    <property type="nucleotide sequence ID" value="NZ_SDHZ01000001.1"/>
</dbReference>
<gene>
    <name evidence="2" type="ORF">ESB13_11295</name>
</gene>
<evidence type="ECO:0000313" key="3">
    <source>
        <dbReference type="Proteomes" id="UP000290545"/>
    </source>
</evidence>
<dbReference type="AlphaFoldDB" id="A0A4Q1DCU7"/>
<evidence type="ECO:0000256" key="1">
    <source>
        <dbReference type="SAM" id="Phobius"/>
    </source>
</evidence>
<keyword evidence="1" id="KW-0472">Membrane</keyword>
<sequence length="74" mass="7706">MQEYIDELTVLERAQAPTPVFFRKLRAIGVVFAAASAAILTMPVAMPAIITTIAGYLAVAGSVAAAVSQVTVEI</sequence>